<evidence type="ECO:0000313" key="2">
    <source>
        <dbReference type="Proteomes" id="UP000247612"/>
    </source>
</evidence>
<dbReference type="RefSeq" id="WP_022939749.1">
    <property type="nucleotide sequence ID" value="NZ_CABKRQ010000021.1"/>
</dbReference>
<dbReference type="Proteomes" id="UP000247612">
    <property type="component" value="Unassembled WGS sequence"/>
</dbReference>
<dbReference type="AlphaFoldDB" id="A0A318KGB3"/>
<name>A0A318KGB3_9FIRM</name>
<comment type="caution">
    <text evidence="1">The sequence shown here is derived from an EMBL/GenBank/DDBJ whole genome shotgun (WGS) entry which is preliminary data.</text>
</comment>
<dbReference type="STRING" id="1034346.GCA_000313565_03479"/>
<evidence type="ECO:0000313" key="1">
    <source>
        <dbReference type="EMBL" id="PXX73652.1"/>
    </source>
</evidence>
<dbReference type="EMBL" id="QJKH01000035">
    <property type="protein sequence ID" value="PXX73652.1"/>
    <property type="molecule type" value="Genomic_DNA"/>
</dbReference>
<protein>
    <submittedName>
        <fullName evidence="1">Uncharacterized protein</fullName>
    </submittedName>
</protein>
<proteinExistence type="predicted"/>
<reference evidence="1 2" key="1">
    <citation type="submission" date="2018-05" db="EMBL/GenBank/DDBJ databases">
        <title>Genomic Encyclopedia of Type Strains, Phase IV (KMG-IV): sequencing the most valuable type-strain genomes for metagenomic binning, comparative biology and taxonomic classification.</title>
        <authorList>
            <person name="Goeker M."/>
        </authorList>
    </citation>
    <scope>NUCLEOTIDE SEQUENCE [LARGE SCALE GENOMIC DNA]</scope>
    <source>
        <strain evidence="1 2">JC118</strain>
    </source>
</reference>
<sequence>MKAMLMPIKGKAAVKFDKILSDAGKCSTKPTSKKERERIINLINQVIKDGNSDRLRLSRNIK</sequence>
<gene>
    <name evidence="1" type="ORF">DES51_1352</name>
</gene>
<keyword evidence="2" id="KW-1185">Reference proteome</keyword>
<organism evidence="1 2">
    <name type="scientific">Dielma fastidiosa</name>
    <dbReference type="NCBI Taxonomy" id="1034346"/>
    <lineage>
        <taxon>Bacteria</taxon>
        <taxon>Bacillati</taxon>
        <taxon>Bacillota</taxon>
        <taxon>Erysipelotrichia</taxon>
        <taxon>Erysipelotrichales</taxon>
        <taxon>Erysipelotrichaceae</taxon>
        <taxon>Dielma</taxon>
    </lineage>
</organism>
<accession>A0A318KGB3</accession>